<dbReference type="CDD" id="cd01557">
    <property type="entry name" value="BCAT_beta_family"/>
    <property type="match status" value="1"/>
</dbReference>
<keyword evidence="10" id="KW-0443">Lipid metabolism</keyword>
<comment type="catalytic activity">
    <reaction evidence="12">
        <text>L-isoleucine + 2-oxoglutarate = (S)-3-methyl-2-oxopentanoate + L-glutamate</text>
        <dbReference type="Rhea" id="RHEA:24801"/>
        <dbReference type="ChEBI" id="CHEBI:16810"/>
        <dbReference type="ChEBI" id="CHEBI:29985"/>
        <dbReference type="ChEBI" id="CHEBI:35146"/>
        <dbReference type="ChEBI" id="CHEBI:58045"/>
        <dbReference type="EC" id="2.6.1.42"/>
    </reaction>
    <physiologicalReaction direction="left-to-right" evidence="12">
        <dbReference type="Rhea" id="RHEA:24802"/>
    </physiologicalReaction>
</comment>
<dbReference type="CTD" id="586"/>
<gene>
    <name evidence="20" type="primary">BCAT1</name>
</gene>
<dbReference type="Proteomes" id="UP000016665">
    <property type="component" value="Chromosome 1A"/>
</dbReference>
<dbReference type="NCBIfam" id="NF009897">
    <property type="entry name" value="PRK13357.1"/>
    <property type="match status" value="1"/>
</dbReference>
<dbReference type="PANTHER" id="PTHR11825">
    <property type="entry name" value="SUBGROUP IIII AMINOTRANSFERASE"/>
    <property type="match status" value="1"/>
</dbReference>
<dbReference type="InterPro" id="IPR043131">
    <property type="entry name" value="BCAT-like_N"/>
</dbReference>
<evidence type="ECO:0000256" key="10">
    <source>
        <dbReference type="ARBA" id="ARBA00023098"/>
    </source>
</evidence>
<dbReference type="InterPro" id="IPR036038">
    <property type="entry name" value="Aminotransferase-like"/>
</dbReference>
<comment type="cofactor">
    <cofactor evidence="1 17">
        <name>pyridoxal 5'-phosphate</name>
        <dbReference type="ChEBI" id="CHEBI:597326"/>
    </cofactor>
</comment>
<evidence type="ECO:0000256" key="4">
    <source>
        <dbReference type="ARBA" id="ARBA00011738"/>
    </source>
</evidence>
<dbReference type="InterPro" id="IPR033939">
    <property type="entry name" value="BCAT_family"/>
</dbReference>
<evidence type="ECO:0000256" key="1">
    <source>
        <dbReference type="ARBA" id="ARBA00001933"/>
    </source>
</evidence>
<dbReference type="GO" id="GO:0005739">
    <property type="term" value="C:mitochondrion"/>
    <property type="evidence" value="ECO:0007669"/>
    <property type="project" value="TreeGrafter"/>
</dbReference>
<dbReference type="GO" id="GO:0009099">
    <property type="term" value="P:L-valine biosynthetic process"/>
    <property type="evidence" value="ECO:0007669"/>
    <property type="project" value="TreeGrafter"/>
</dbReference>
<evidence type="ECO:0000256" key="9">
    <source>
        <dbReference type="ARBA" id="ARBA00022898"/>
    </source>
</evidence>
<dbReference type="KEGG" id="fab:101821842"/>
<accession>A0A803V737</accession>
<reference evidence="20 21" key="1">
    <citation type="journal article" date="2012" name="Nature">
        <title>The genomic landscape of species divergence in Ficedula flycatchers.</title>
        <authorList>
            <person name="Ellegren H."/>
            <person name="Smeds L."/>
            <person name="Burri R."/>
            <person name="Olason P.I."/>
            <person name="Backstrom N."/>
            <person name="Kawakami T."/>
            <person name="Kunstner A."/>
            <person name="Makinen H."/>
            <person name="Nadachowska-Brzyska K."/>
            <person name="Qvarnstrom A."/>
            <person name="Uebbing S."/>
            <person name="Wolf J.B."/>
        </authorList>
    </citation>
    <scope>NUCLEOTIDE SEQUENCE [LARGE SCALE GENOMIC DNA]</scope>
</reference>
<evidence type="ECO:0000256" key="11">
    <source>
        <dbReference type="ARBA" id="ARBA00023304"/>
    </source>
</evidence>
<evidence type="ECO:0000256" key="8">
    <source>
        <dbReference type="ARBA" id="ARBA00022679"/>
    </source>
</evidence>
<dbReference type="PANTHER" id="PTHR11825:SF70">
    <property type="entry name" value="BRANCHED-CHAIN-AMINO-ACID AMINOTRANSFERASE, CYTOSOLIC"/>
    <property type="match status" value="1"/>
</dbReference>
<evidence type="ECO:0000313" key="21">
    <source>
        <dbReference type="Proteomes" id="UP000016665"/>
    </source>
</evidence>
<dbReference type="GO" id="GO:0006629">
    <property type="term" value="P:lipid metabolic process"/>
    <property type="evidence" value="ECO:0007669"/>
    <property type="project" value="UniProtKB-KW"/>
</dbReference>
<organism evidence="20 21">
    <name type="scientific">Ficedula albicollis</name>
    <name type="common">Collared flycatcher</name>
    <name type="synonym">Muscicapa albicollis</name>
    <dbReference type="NCBI Taxonomy" id="59894"/>
    <lineage>
        <taxon>Eukaryota</taxon>
        <taxon>Metazoa</taxon>
        <taxon>Chordata</taxon>
        <taxon>Craniata</taxon>
        <taxon>Vertebrata</taxon>
        <taxon>Euteleostomi</taxon>
        <taxon>Archelosauria</taxon>
        <taxon>Archosauria</taxon>
        <taxon>Dinosauria</taxon>
        <taxon>Saurischia</taxon>
        <taxon>Theropoda</taxon>
        <taxon>Coelurosauria</taxon>
        <taxon>Aves</taxon>
        <taxon>Neognathae</taxon>
        <taxon>Neoaves</taxon>
        <taxon>Telluraves</taxon>
        <taxon>Australaves</taxon>
        <taxon>Passeriformes</taxon>
        <taxon>Muscicapidae</taxon>
        <taxon>Ficedula</taxon>
    </lineage>
</organism>
<evidence type="ECO:0000256" key="2">
    <source>
        <dbReference type="ARBA" id="ARBA00004496"/>
    </source>
</evidence>
<feature type="region of interest" description="Disordered" evidence="19">
    <location>
        <begin position="1"/>
        <end position="58"/>
    </location>
</feature>
<dbReference type="Gene3D" id="3.30.470.10">
    <property type="match status" value="1"/>
</dbReference>
<dbReference type="Ensembl" id="ENSFALT00000041353.1">
    <property type="protein sequence ID" value="ENSFALP00000018543.1"/>
    <property type="gene ID" value="ENSFALG00000002643.2"/>
</dbReference>
<evidence type="ECO:0000256" key="18">
    <source>
        <dbReference type="RuleBase" id="RU004517"/>
    </source>
</evidence>
<dbReference type="GO" id="GO:0004084">
    <property type="term" value="F:branched-chain-amino-acid transaminase activity"/>
    <property type="evidence" value="ECO:0007669"/>
    <property type="project" value="UniProtKB-EC"/>
</dbReference>
<evidence type="ECO:0000256" key="17">
    <source>
        <dbReference type="RuleBase" id="RU004516"/>
    </source>
</evidence>
<proteinExistence type="inferred from homology"/>
<dbReference type="NCBIfam" id="TIGR01123">
    <property type="entry name" value="ilvE_II"/>
    <property type="match status" value="1"/>
</dbReference>
<comment type="function">
    <text evidence="15">Catalyzes the first reaction in the catabolism of the essential branched chain amino acids leucine, isoleucine, and valine.</text>
</comment>
<evidence type="ECO:0000256" key="14">
    <source>
        <dbReference type="ARBA" id="ARBA00052295"/>
    </source>
</evidence>
<comment type="subcellular location">
    <subcellularLocation>
        <location evidence="2">Cytoplasm</location>
    </subcellularLocation>
</comment>
<comment type="similarity">
    <text evidence="3 16">Belongs to the class-IV pyridoxal-phosphate-dependent aminotransferase family.</text>
</comment>
<dbReference type="SUPFAM" id="SSF56752">
    <property type="entry name" value="D-aminoacid aminotransferase-like PLP-dependent enzymes"/>
    <property type="match status" value="1"/>
</dbReference>
<dbReference type="InterPro" id="IPR018300">
    <property type="entry name" value="Aminotrans_IV_CS"/>
</dbReference>
<dbReference type="OrthoDB" id="1732691at2759"/>
<evidence type="ECO:0000256" key="12">
    <source>
        <dbReference type="ARBA" id="ARBA00050522"/>
    </source>
</evidence>
<sequence>MQFEPGSGGSSSPSPSGNSGRSATPRSRAAPPPPLHPPPGLGDPRAPSRREPPPARMIKGCQNECMGGGCLGEMGKQMTESFKASDLIITPATTFKEKPDPTGLVFGTVFTDNMLTIEWSLASGWDKPYIKPLENLSLHPASSALHYAIELFEGMKAYRGVDSKIRLFRPTLNMDRMARSARRTTLPSFDQNELLECIRKLVEVEQEWVPYSTSASLYIRPTLIGTEPSLGVKKPTKALLYVILSPVGPYFASGSFSPISLWADPKYVRAWKGGTGDCKLGGNYGSGIYAQQEALEFGCQQVLWLYGEDHQITEVGTMNLFLYWINEDGENELATPPLDGIILPGVTRQSILDLALNWGEFKVSERYITMSDLTAALEENRVKEMFGAGTACVVCPISKILYKGKHLHIPTMENGPELTTRFLNKLSDIQVELLDISSCPLPLAISSWFSTTNQGSGGGGKNVDCYSTLSFLDLIILLAC</sequence>
<keyword evidence="9 17" id="KW-0663">Pyridoxal phosphate</keyword>
<comment type="catalytic activity">
    <reaction evidence="13">
        <text>L-valine + 2-oxoglutarate = 3-methyl-2-oxobutanoate + L-glutamate</text>
        <dbReference type="Rhea" id="RHEA:24813"/>
        <dbReference type="ChEBI" id="CHEBI:11851"/>
        <dbReference type="ChEBI" id="CHEBI:16810"/>
        <dbReference type="ChEBI" id="CHEBI:29985"/>
        <dbReference type="ChEBI" id="CHEBI:57762"/>
        <dbReference type="EC" id="2.6.1.42"/>
    </reaction>
    <physiologicalReaction direction="left-to-right" evidence="13">
        <dbReference type="Rhea" id="RHEA:24814"/>
    </physiologicalReaction>
</comment>
<evidence type="ECO:0000256" key="6">
    <source>
        <dbReference type="ARBA" id="ARBA00022576"/>
    </source>
</evidence>
<evidence type="ECO:0000256" key="16">
    <source>
        <dbReference type="RuleBase" id="RU004106"/>
    </source>
</evidence>
<dbReference type="AlphaFoldDB" id="A0A803V737"/>
<evidence type="ECO:0000313" key="20">
    <source>
        <dbReference type="Ensembl" id="ENSFALP00000018543.1"/>
    </source>
</evidence>
<keyword evidence="7 18" id="KW-0028">Amino-acid biosynthesis</keyword>
<dbReference type="GO" id="GO:0005829">
    <property type="term" value="C:cytosol"/>
    <property type="evidence" value="ECO:0007669"/>
    <property type="project" value="Ensembl"/>
</dbReference>
<feature type="compositionally biased region" description="Low complexity" evidence="19">
    <location>
        <begin position="10"/>
        <end position="29"/>
    </location>
</feature>
<dbReference type="FunFam" id="3.20.10.10:FF:000005">
    <property type="entry name" value="Branched-chain-amino-acid aminotransferase"/>
    <property type="match status" value="1"/>
</dbReference>
<dbReference type="InterPro" id="IPR005786">
    <property type="entry name" value="B_amino_transII"/>
</dbReference>
<reference evidence="20" key="2">
    <citation type="submission" date="2025-08" db="UniProtKB">
        <authorList>
            <consortium name="Ensembl"/>
        </authorList>
    </citation>
    <scope>IDENTIFICATION</scope>
</reference>
<dbReference type="EC" id="2.6.1.42" evidence="18"/>
<dbReference type="GO" id="GO:0009098">
    <property type="term" value="P:L-leucine biosynthetic process"/>
    <property type="evidence" value="ECO:0007669"/>
    <property type="project" value="TreeGrafter"/>
</dbReference>
<evidence type="ECO:0000256" key="19">
    <source>
        <dbReference type="SAM" id="MobiDB-lite"/>
    </source>
</evidence>
<dbReference type="Gene3D" id="3.20.10.10">
    <property type="entry name" value="D-amino Acid Aminotransferase, subunit A, domain 2"/>
    <property type="match status" value="1"/>
</dbReference>
<dbReference type="FunFam" id="3.30.470.10:FF:000002">
    <property type="entry name" value="Branched-chain-amino-acid aminotransferase"/>
    <property type="match status" value="1"/>
</dbReference>
<name>A0A803V737_FICAL</name>
<dbReference type="GeneTree" id="ENSGT00390000009532"/>
<feature type="compositionally biased region" description="Pro residues" evidence="19">
    <location>
        <begin position="30"/>
        <end position="41"/>
    </location>
</feature>
<comment type="subunit">
    <text evidence="4">Homodimer.</text>
</comment>
<evidence type="ECO:0000256" key="15">
    <source>
        <dbReference type="ARBA" id="ARBA00057137"/>
    </source>
</evidence>
<keyword evidence="21" id="KW-1185">Reference proteome</keyword>
<keyword evidence="6 18" id="KW-0032">Aminotransferase</keyword>
<reference evidence="20" key="3">
    <citation type="submission" date="2025-09" db="UniProtKB">
        <authorList>
            <consortium name="Ensembl"/>
        </authorList>
    </citation>
    <scope>IDENTIFICATION</scope>
</reference>
<protein>
    <recommendedName>
        <fullName evidence="18">Branched-chain-amino-acid aminotransferase</fullName>
        <ecNumber evidence="18">2.6.1.42</ecNumber>
    </recommendedName>
</protein>
<keyword evidence="5" id="KW-0963">Cytoplasm</keyword>
<keyword evidence="8 18" id="KW-0808">Transferase</keyword>
<dbReference type="Pfam" id="PF01063">
    <property type="entry name" value="Aminotran_4"/>
    <property type="match status" value="1"/>
</dbReference>
<evidence type="ECO:0000256" key="13">
    <source>
        <dbReference type="ARBA" id="ARBA00050614"/>
    </source>
</evidence>
<comment type="catalytic activity">
    <reaction evidence="14">
        <text>L-leucine + 2-oxoglutarate = 4-methyl-2-oxopentanoate + L-glutamate</text>
        <dbReference type="Rhea" id="RHEA:18321"/>
        <dbReference type="ChEBI" id="CHEBI:16810"/>
        <dbReference type="ChEBI" id="CHEBI:17865"/>
        <dbReference type="ChEBI" id="CHEBI:29985"/>
        <dbReference type="ChEBI" id="CHEBI:57427"/>
        <dbReference type="EC" id="2.6.1.42"/>
    </reaction>
    <physiologicalReaction direction="left-to-right" evidence="14">
        <dbReference type="Rhea" id="RHEA:18322"/>
    </physiologicalReaction>
</comment>
<dbReference type="GO" id="GO:0009083">
    <property type="term" value="P:branched-chain amino acid catabolic process"/>
    <property type="evidence" value="ECO:0007669"/>
    <property type="project" value="Ensembl"/>
</dbReference>
<dbReference type="RefSeq" id="XP_005040176.1">
    <property type="nucleotide sequence ID" value="XM_005040119.2"/>
</dbReference>
<evidence type="ECO:0000256" key="5">
    <source>
        <dbReference type="ARBA" id="ARBA00022490"/>
    </source>
</evidence>
<dbReference type="GeneID" id="101821842"/>
<keyword evidence="11 18" id="KW-0100">Branched-chain amino acid biosynthesis</keyword>
<evidence type="ECO:0000256" key="7">
    <source>
        <dbReference type="ARBA" id="ARBA00022605"/>
    </source>
</evidence>
<dbReference type="PROSITE" id="PS00770">
    <property type="entry name" value="AA_TRANSFER_CLASS_4"/>
    <property type="match status" value="1"/>
</dbReference>
<dbReference type="InterPro" id="IPR043132">
    <property type="entry name" value="BCAT-like_C"/>
</dbReference>
<evidence type="ECO:0000256" key="3">
    <source>
        <dbReference type="ARBA" id="ARBA00009320"/>
    </source>
</evidence>
<dbReference type="InterPro" id="IPR001544">
    <property type="entry name" value="Aminotrans_IV"/>
</dbReference>